<dbReference type="InterPro" id="IPR005135">
    <property type="entry name" value="Endo/exonuclease/phosphatase"/>
</dbReference>
<sequence>MNFKMLYWNDQGCGHPKFVTVAKEYLRDVKPDIVVLSEPRISGCKADLVISRLGLPYPHRVEAKGFFGGIWIGWYDYVHVEVLVNHFQFIHCRVSLKNYGCCFLMTAVYDSPNSSKCRALWHHLHGLASSIRSLWIICGDFNATLFESDRRSCASSSTPSKDFQSLIFSNGLRDMGFSGPKFTWSYRTTHARLDRYLCNDLWDEAYLDSMISHLFRMRSDHRPISLQVGNSSSFPAPQSFKYFSGWNSHDDFARMVQDNWHPSESLLETIVSFTKAV</sequence>
<proteinExistence type="predicted"/>
<dbReference type="PANTHER" id="PTHR33710">
    <property type="entry name" value="BNAC02G09200D PROTEIN"/>
    <property type="match status" value="1"/>
</dbReference>
<keyword evidence="3" id="KW-1185">Reference proteome</keyword>
<reference evidence="2" key="1">
    <citation type="submission" date="2023-05" db="EMBL/GenBank/DDBJ databases">
        <title>Genome and transcriptome analyses reveal genes involved in the formation of fine ridges on petal epidermal cells in Hibiscus trionum.</title>
        <authorList>
            <person name="Koshimizu S."/>
            <person name="Masuda S."/>
            <person name="Ishii T."/>
            <person name="Shirasu K."/>
            <person name="Hoshino A."/>
            <person name="Arita M."/>
        </authorList>
    </citation>
    <scope>NUCLEOTIDE SEQUENCE</scope>
    <source>
        <strain evidence="2">Hamamatsu line</strain>
    </source>
</reference>
<name>A0A9W7I2C8_HIBTR</name>
<comment type="caution">
    <text evidence="2">The sequence shown here is derived from an EMBL/GenBank/DDBJ whole genome shotgun (WGS) entry which is preliminary data.</text>
</comment>
<dbReference type="Pfam" id="PF03372">
    <property type="entry name" value="Exo_endo_phos"/>
    <property type="match status" value="1"/>
</dbReference>
<evidence type="ECO:0000259" key="1">
    <source>
        <dbReference type="Pfam" id="PF03372"/>
    </source>
</evidence>
<feature type="domain" description="Endonuclease/exonuclease/phosphatase" evidence="1">
    <location>
        <begin position="24"/>
        <end position="221"/>
    </location>
</feature>
<organism evidence="2 3">
    <name type="scientific">Hibiscus trionum</name>
    <name type="common">Flower of an hour</name>
    <dbReference type="NCBI Taxonomy" id="183268"/>
    <lineage>
        <taxon>Eukaryota</taxon>
        <taxon>Viridiplantae</taxon>
        <taxon>Streptophyta</taxon>
        <taxon>Embryophyta</taxon>
        <taxon>Tracheophyta</taxon>
        <taxon>Spermatophyta</taxon>
        <taxon>Magnoliopsida</taxon>
        <taxon>eudicotyledons</taxon>
        <taxon>Gunneridae</taxon>
        <taxon>Pentapetalae</taxon>
        <taxon>rosids</taxon>
        <taxon>malvids</taxon>
        <taxon>Malvales</taxon>
        <taxon>Malvaceae</taxon>
        <taxon>Malvoideae</taxon>
        <taxon>Hibiscus</taxon>
    </lineage>
</organism>
<dbReference type="SUPFAM" id="SSF56219">
    <property type="entry name" value="DNase I-like"/>
    <property type="match status" value="1"/>
</dbReference>
<dbReference type="EMBL" id="BSYR01000021">
    <property type="protein sequence ID" value="GMI86290.1"/>
    <property type="molecule type" value="Genomic_DNA"/>
</dbReference>
<gene>
    <name evidence="2" type="ORF">HRI_002298300</name>
</gene>
<dbReference type="GO" id="GO:0003824">
    <property type="term" value="F:catalytic activity"/>
    <property type="evidence" value="ECO:0007669"/>
    <property type="project" value="InterPro"/>
</dbReference>
<dbReference type="Gene3D" id="3.60.10.10">
    <property type="entry name" value="Endonuclease/exonuclease/phosphatase"/>
    <property type="match status" value="1"/>
</dbReference>
<dbReference type="OrthoDB" id="983824at2759"/>
<evidence type="ECO:0000313" key="3">
    <source>
        <dbReference type="Proteomes" id="UP001165190"/>
    </source>
</evidence>
<accession>A0A9W7I2C8</accession>
<dbReference type="InterPro" id="IPR036691">
    <property type="entry name" value="Endo/exonu/phosph_ase_sf"/>
</dbReference>
<protein>
    <recommendedName>
        <fullName evidence="1">Endonuclease/exonuclease/phosphatase domain-containing protein</fullName>
    </recommendedName>
</protein>
<dbReference type="Proteomes" id="UP001165190">
    <property type="component" value="Unassembled WGS sequence"/>
</dbReference>
<evidence type="ECO:0000313" key="2">
    <source>
        <dbReference type="EMBL" id="GMI86290.1"/>
    </source>
</evidence>
<dbReference type="AlphaFoldDB" id="A0A9W7I2C8"/>
<dbReference type="PANTHER" id="PTHR33710:SF71">
    <property type="entry name" value="ENDONUCLEASE_EXONUCLEASE_PHOSPHATASE DOMAIN-CONTAINING PROTEIN"/>
    <property type="match status" value="1"/>
</dbReference>